<dbReference type="Proteomes" id="UP000722791">
    <property type="component" value="Unassembled WGS sequence"/>
</dbReference>
<evidence type="ECO:0000256" key="1">
    <source>
        <dbReference type="SAM" id="MobiDB-lite"/>
    </source>
</evidence>
<feature type="non-terminal residue" evidence="2">
    <location>
        <position position="119"/>
    </location>
</feature>
<sequence>GGSKGSSERQEEEEPQLVSQPPGAGYSTAPRAVADLYQHQHHGSSAADRAMESVQAGVEGMAGRAKDAERVVGSAAEQAAGSAIEAAEGATEEVREGAGGLLGALRGLFIGKDQQQQRG</sequence>
<organism evidence="2 3">
    <name type="scientific">Volvox reticuliferus</name>
    <dbReference type="NCBI Taxonomy" id="1737510"/>
    <lineage>
        <taxon>Eukaryota</taxon>
        <taxon>Viridiplantae</taxon>
        <taxon>Chlorophyta</taxon>
        <taxon>core chlorophytes</taxon>
        <taxon>Chlorophyceae</taxon>
        <taxon>CS clade</taxon>
        <taxon>Chlamydomonadales</taxon>
        <taxon>Volvocaceae</taxon>
        <taxon>Volvox</taxon>
    </lineage>
</organism>
<protein>
    <submittedName>
        <fullName evidence="2">Uncharacterized protein</fullName>
    </submittedName>
</protein>
<evidence type="ECO:0000313" key="2">
    <source>
        <dbReference type="EMBL" id="GIL94960.1"/>
    </source>
</evidence>
<comment type="caution">
    <text evidence="2">The sequence shown here is derived from an EMBL/GenBank/DDBJ whole genome shotgun (WGS) entry which is preliminary data.</text>
</comment>
<dbReference type="AlphaFoldDB" id="A0A8J4D6Y3"/>
<evidence type="ECO:0000313" key="3">
    <source>
        <dbReference type="Proteomes" id="UP000722791"/>
    </source>
</evidence>
<reference evidence="2" key="1">
    <citation type="journal article" date="2021" name="Proc. Natl. Acad. Sci. U.S.A.">
        <title>Three genomes in the algal genus Volvox reveal the fate of a haploid sex-determining region after a transition to homothallism.</title>
        <authorList>
            <person name="Yamamoto K."/>
            <person name="Hamaji T."/>
            <person name="Kawai-Toyooka H."/>
            <person name="Matsuzaki R."/>
            <person name="Takahashi F."/>
            <person name="Nishimura Y."/>
            <person name="Kawachi M."/>
            <person name="Noguchi H."/>
            <person name="Minakuchi Y."/>
            <person name="Umen J.G."/>
            <person name="Toyoda A."/>
            <person name="Nozaki H."/>
        </authorList>
    </citation>
    <scope>NUCLEOTIDE SEQUENCE</scope>
    <source>
        <strain evidence="2">NIES-3785</strain>
    </source>
</reference>
<feature type="non-terminal residue" evidence="2">
    <location>
        <position position="1"/>
    </location>
</feature>
<feature type="region of interest" description="Disordered" evidence="1">
    <location>
        <begin position="1"/>
        <end position="29"/>
    </location>
</feature>
<dbReference type="EMBL" id="BNCQ01000002">
    <property type="protein sequence ID" value="GIL94960.1"/>
    <property type="molecule type" value="Genomic_DNA"/>
</dbReference>
<name>A0A8J4D6Y3_9CHLO</name>
<accession>A0A8J4D6Y3</accession>
<gene>
    <name evidence="2" type="ORF">Vretimale_1066</name>
</gene>
<proteinExistence type="predicted"/>